<dbReference type="EMBL" id="FMBM01000002">
    <property type="protein sequence ID" value="SCC80650.1"/>
    <property type="molecule type" value="Genomic_DNA"/>
</dbReference>
<evidence type="ECO:0000313" key="2">
    <source>
        <dbReference type="EMBL" id="SCC80650.1"/>
    </source>
</evidence>
<dbReference type="OrthoDB" id="9810773at2"/>
<sequence>MKSIVIGLAIRISAGLRAGPAPRHMLMAGLTAACLVSASLFAAPAVHAQASIGPETRLPLPRYVSLKTDKVNMREGPSTDHGTRWVYQRAGLPVEIIAEFENWRRIRDPEGEDGWVWHSLLSGRRTAIVAPWDRAAERVVDLLEQPEPASRVLARIEPGVVAGISDCDGEWCRLAVVAEPQGEIIGFLRQEELWGVYPDEMLD</sequence>
<dbReference type="PROSITE" id="PS51257">
    <property type="entry name" value="PROKAR_LIPOPROTEIN"/>
    <property type="match status" value="1"/>
</dbReference>
<dbReference type="STRING" id="1653334.GA0071312_1618"/>
<dbReference type="AlphaFoldDB" id="A0A0P7ZY01"/>
<reference evidence="1 3" key="1">
    <citation type="submission" date="2015-09" db="EMBL/GenBank/DDBJ databases">
        <title>Identification and resolution of microdiversity through metagenomic sequencing of parallel consortia.</title>
        <authorList>
            <person name="Nelson W.C."/>
            <person name="Romine M.F."/>
            <person name="Lindemann S.R."/>
        </authorList>
    </citation>
    <scope>NUCLEOTIDE SEQUENCE [LARGE SCALE GENOMIC DNA]</scope>
    <source>
        <strain evidence="1">HL-109</strain>
    </source>
</reference>
<dbReference type="Proteomes" id="UP000050497">
    <property type="component" value="Unassembled WGS sequence"/>
</dbReference>
<evidence type="ECO:0000313" key="1">
    <source>
        <dbReference type="EMBL" id="KPQ09777.1"/>
    </source>
</evidence>
<dbReference type="Proteomes" id="UP000182800">
    <property type="component" value="Unassembled WGS sequence"/>
</dbReference>
<dbReference type="Gene3D" id="2.30.30.40">
    <property type="entry name" value="SH3 Domains"/>
    <property type="match status" value="1"/>
</dbReference>
<organism evidence="1 3">
    <name type="scientific">Saliniramus fredricksonii</name>
    <dbReference type="NCBI Taxonomy" id="1653334"/>
    <lineage>
        <taxon>Bacteria</taxon>
        <taxon>Pseudomonadati</taxon>
        <taxon>Pseudomonadota</taxon>
        <taxon>Alphaproteobacteria</taxon>
        <taxon>Hyphomicrobiales</taxon>
        <taxon>Salinarimonadaceae</taxon>
        <taxon>Saliniramus</taxon>
    </lineage>
</organism>
<proteinExistence type="predicted"/>
<comment type="caution">
    <text evidence="1">The sequence shown here is derived from an EMBL/GenBank/DDBJ whole genome shotgun (WGS) entry which is preliminary data.</text>
</comment>
<evidence type="ECO:0000313" key="3">
    <source>
        <dbReference type="Proteomes" id="UP000050497"/>
    </source>
</evidence>
<name>A0A0P7ZY01_9HYPH</name>
<gene>
    <name evidence="2" type="ORF">GA0071312_1618</name>
    <name evidence="1" type="ORF">HLUCCO17_13515</name>
</gene>
<dbReference type="Pfam" id="PF06347">
    <property type="entry name" value="SH3_4"/>
    <property type="match status" value="2"/>
</dbReference>
<keyword evidence="4" id="KW-1185">Reference proteome</keyword>
<protein>
    <submittedName>
        <fullName evidence="2">SH3-like domain-containing protein</fullName>
    </submittedName>
</protein>
<accession>A0A0P7ZY01</accession>
<reference evidence="2 4" key="2">
    <citation type="submission" date="2016-08" db="EMBL/GenBank/DDBJ databases">
        <authorList>
            <person name="Varghese N."/>
            <person name="Submissions Spin"/>
        </authorList>
    </citation>
    <scope>NUCLEOTIDE SEQUENCE [LARGE SCALE GENOMIC DNA]</scope>
    <source>
        <strain evidence="2 4">HL-109</strain>
    </source>
</reference>
<dbReference type="EMBL" id="LJSX01000022">
    <property type="protein sequence ID" value="KPQ09777.1"/>
    <property type="molecule type" value="Genomic_DNA"/>
</dbReference>
<dbReference type="InterPro" id="IPR010466">
    <property type="entry name" value="DUF1058"/>
</dbReference>
<evidence type="ECO:0000313" key="4">
    <source>
        <dbReference type="Proteomes" id="UP000182800"/>
    </source>
</evidence>